<name>A0A6L9MQC2_9ALTE</name>
<protein>
    <submittedName>
        <fullName evidence="1">Uncharacterized protein</fullName>
    </submittedName>
</protein>
<evidence type="ECO:0000313" key="2">
    <source>
        <dbReference type="Proteomes" id="UP000478837"/>
    </source>
</evidence>
<keyword evidence="2" id="KW-1185">Reference proteome</keyword>
<reference evidence="1 2" key="1">
    <citation type="submission" date="2020-01" db="EMBL/GenBank/DDBJ databases">
        <title>Genomes of bacteria type strains.</title>
        <authorList>
            <person name="Chen J."/>
            <person name="Zhu S."/>
            <person name="Yang J."/>
        </authorList>
    </citation>
    <scope>NUCLEOTIDE SEQUENCE [LARGE SCALE GENOMIC DNA]</scope>
    <source>
        <strain evidence="1 2">LMG 22958</strain>
    </source>
</reference>
<evidence type="ECO:0000313" key="1">
    <source>
        <dbReference type="EMBL" id="NDW20379.1"/>
    </source>
</evidence>
<proteinExistence type="predicted"/>
<accession>A0A6L9MQC2</accession>
<dbReference type="Proteomes" id="UP000478837">
    <property type="component" value="Unassembled WGS sequence"/>
</dbReference>
<dbReference type="RefSeq" id="WP_163109757.1">
    <property type="nucleotide sequence ID" value="NZ_JAAAWP010000001.1"/>
</dbReference>
<comment type="caution">
    <text evidence="1">The sequence shown here is derived from an EMBL/GenBank/DDBJ whole genome shotgun (WGS) entry which is preliminary data.</text>
</comment>
<organism evidence="1 2">
    <name type="scientific">Alteromonas hispanica</name>
    <dbReference type="NCBI Taxonomy" id="315421"/>
    <lineage>
        <taxon>Bacteria</taxon>
        <taxon>Pseudomonadati</taxon>
        <taxon>Pseudomonadota</taxon>
        <taxon>Gammaproteobacteria</taxon>
        <taxon>Alteromonadales</taxon>
        <taxon>Alteromonadaceae</taxon>
        <taxon>Alteromonas/Salinimonas group</taxon>
        <taxon>Alteromonas</taxon>
    </lineage>
</organism>
<dbReference type="AlphaFoldDB" id="A0A6L9MQC2"/>
<sequence length="54" mass="6357">MARVSRVPLSFILSSKNPRPEDKARLDKFMSTFRERSKEKIAREFPHLPEAKID</sequence>
<dbReference type="EMBL" id="JAAAWP010000001">
    <property type="protein sequence ID" value="NDW20379.1"/>
    <property type="molecule type" value="Genomic_DNA"/>
</dbReference>
<gene>
    <name evidence="1" type="ORF">GTW09_02400</name>
</gene>